<feature type="coiled-coil region" evidence="1">
    <location>
        <begin position="6"/>
        <end position="40"/>
    </location>
</feature>
<name>A0A402A6N6_9CHLR</name>
<dbReference type="EMBL" id="BIFR01000002">
    <property type="protein sequence ID" value="GCE14651.1"/>
    <property type="molecule type" value="Genomic_DNA"/>
</dbReference>
<dbReference type="SMART" id="SM00065">
    <property type="entry name" value="GAF"/>
    <property type="match status" value="1"/>
</dbReference>
<evidence type="ECO:0000259" key="2">
    <source>
        <dbReference type="SMART" id="SM00065"/>
    </source>
</evidence>
<sequence length="294" mass="33051">MDQHRLESVQEELARAYETIAQQKDVVERLQQQLEREQFAQELRQLMVRSSTASQLLSPFTHSRLLEMVVQTAAEVISADAGSLFLIDEEAQELVFEVAIGPKARQVKQFHVPLGHGIAGLVAVSGQPMAIAHADQDTRLALDIAFSIQYVPKSILCVPLFYNDRVIGVIELLDKQKNALFTPEDMYILGLFSHMAAVAIGQSRSYHDQQSLLQSLIHAFTQDNVQQRQQLYQQAESFSHWVTTEDPSYARMRELVTLVNELSLYGEQEAALCSTVLQGFAQSLRLRNLAVLPS</sequence>
<protein>
    <recommendedName>
        <fullName evidence="2">GAF domain-containing protein</fullName>
    </recommendedName>
</protein>
<comment type="caution">
    <text evidence="3">The sequence shown here is derived from an EMBL/GenBank/DDBJ whole genome shotgun (WGS) entry which is preliminary data.</text>
</comment>
<gene>
    <name evidence="3" type="ORF">KTT_45100</name>
</gene>
<evidence type="ECO:0000256" key="1">
    <source>
        <dbReference type="SAM" id="Coils"/>
    </source>
</evidence>
<dbReference type="OrthoDB" id="137280at2"/>
<reference evidence="4" key="1">
    <citation type="submission" date="2018-12" db="EMBL/GenBank/DDBJ databases">
        <title>Tengunoibacter tsumagoiensis gen. nov., sp. nov., Dictyobacter kobayashii sp. nov., D. alpinus sp. nov., and D. joshuensis sp. nov. and description of Dictyobacteraceae fam. nov. within the order Ktedonobacterales isolated from Tengu-no-mugimeshi.</title>
        <authorList>
            <person name="Wang C.M."/>
            <person name="Zheng Y."/>
            <person name="Sakai Y."/>
            <person name="Toyoda A."/>
            <person name="Minakuchi Y."/>
            <person name="Abe K."/>
            <person name="Yokota A."/>
            <person name="Yabe S."/>
        </authorList>
    </citation>
    <scope>NUCLEOTIDE SEQUENCE [LARGE SCALE GENOMIC DNA]</scope>
    <source>
        <strain evidence="4">Uno3</strain>
    </source>
</reference>
<dbReference type="SUPFAM" id="SSF55781">
    <property type="entry name" value="GAF domain-like"/>
    <property type="match status" value="1"/>
</dbReference>
<dbReference type="Proteomes" id="UP000287352">
    <property type="component" value="Unassembled WGS sequence"/>
</dbReference>
<accession>A0A402A6N6</accession>
<keyword evidence="1" id="KW-0175">Coiled coil</keyword>
<dbReference type="InterPro" id="IPR029016">
    <property type="entry name" value="GAF-like_dom_sf"/>
</dbReference>
<feature type="domain" description="GAF" evidence="2">
    <location>
        <begin position="61"/>
        <end position="210"/>
    </location>
</feature>
<dbReference type="InterPro" id="IPR003018">
    <property type="entry name" value="GAF"/>
</dbReference>
<evidence type="ECO:0000313" key="4">
    <source>
        <dbReference type="Proteomes" id="UP000287352"/>
    </source>
</evidence>
<keyword evidence="4" id="KW-1185">Reference proteome</keyword>
<dbReference type="Pfam" id="PF01590">
    <property type="entry name" value="GAF"/>
    <property type="match status" value="1"/>
</dbReference>
<proteinExistence type="predicted"/>
<organism evidence="3 4">
    <name type="scientific">Tengunoibacter tsumagoiensis</name>
    <dbReference type="NCBI Taxonomy" id="2014871"/>
    <lineage>
        <taxon>Bacteria</taxon>
        <taxon>Bacillati</taxon>
        <taxon>Chloroflexota</taxon>
        <taxon>Ktedonobacteria</taxon>
        <taxon>Ktedonobacterales</taxon>
        <taxon>Dictyobacteraceae</taxon>
        <taxon>Tengunoibacter</taxon>
    </lineage>
</organism>
<dbReference type="RefSeq" id="WP_126582202.1">
    <property type="nucleotide sequence ID" value="NZ_BIFR01000002.1"/>
</dbReference>
<evidence type="ECO:0000313" key="3">
    <source>
        <dbReference type="EMBL" id="GCE14651.1"/>
    </source>
</evidence>
<dbReference type="AlphaFoldDB" id="A0A402A6N6"/>
<dbReference type="Gene3D" id="3.30.450.40">
    <property type="match status" value="1"/>
</dbReference>